<accession>A0A1L2ZQU9</accession>
<dbReference type="InterPro" id="IPR029058">
    <property type="entry name" value="AB_hydrolase_fold"/>
</dbReference>
<reference evidence="4 5" key="1">
    <citation type="submission" date="2016-11" db="EMBL/GenBank/DDBJ databases">
        <title>Genome sequencing of Zhihengliuella aestuarii B18 antagonistic to Plasmodiophora brassicae.</title>
        <authorList>
            <person name="Luo Y."/>
        </authorList>
    </citation>
    <scope>NUCLEOTIDE SEQUENCE [LARGE SCALE GENOMIC DNA]</scope>
    <source>
        <strain evidence="4 5">B18</strain>
    </source>
</reference>
<feature type="domain" description="Phospholipase/carboxylesterase/thioesterase" evidence="3">
    <location>
        <begin position="26"/>
        <end position="218"/>
    </location>
</feature>
<name>A0A1L2ZQU9_9MICC</name>
<comment type="similarity">
    <text evidence="1">Belongs to the AB hydrolase superfamily. AB hydrolase 2 family.</text>
</comment>
<dbReference type="PANTHER" id="PTHR10655">
    <property type="entry name" value="LYSOPHOSPHOLIPASE-RELATED"/>
    <property type="match status" value="1"/>
</dbReference>
<dbReference type="Proteomes" id="UP000183530">
    <property type="component" value="Chromosome"/>
</dbReference>
<dbReference type="InterPro" id="IPR050565">
    <property type="entry name" value="LYPA1-2/EST-like"/>
</dbReference>
<keyword evidence="5" id="KW-1185">Reference proteome</keyword>
<gene>
    <name evidence="4" type="ORF">BHE16_04570</name>
</gene>
<keyword evidence="2" id="KW-0378">Hydrolase</keyword>
<evidence type="ECO:0000313" key="5">
    <source>
        <dbReference type="Proteomes" id="UP000183530"/>
    </source>
</evidence>
<evidence type="ECO:0000256" key="2">
    <source>
        <dbReference type="ARBA" id="ARBA00022801"/>
    </source>
</evidence>
<dbReference type="RefSeq" id="WP_071895188.1">
    <property type="nucleotide sequence ID" value="NZ_CP018135.1"/>
</dbReference>
<dbReference type="KEGG" id="nae:BHE16_04570"/>
<dbReference type="GO" id="GO:0016787">
    <property type="term" value="F:hydrolase activity"/>
    <property type="evidence" value="ECO:0007669"/>
    <property type="project" value="UniProtKB-KW"/>
</dbReference>
<dbReference type="Gene3D" id="3.40.50.1820">
    <property type="entry name" value="alpha/beta hydrolase"/>
    <property type="match status" value="1"/>
</dbReference>
<dbReference type="OrthoDB" id="9780848at2"/>
<dbReference type="PANTHER" id="PTHR10655:SF17">
    <property type="entry name" value="LYSOPHOSPHOLIPASE-LIKE PROTEIN 1"/>
    <property type="match status" value="1"/>
</dbReference>
<evidence type="ECO:0000313" key="4">
    <source>
        <dbReference type="EMBL" id="APF41724.1"/>
    </source>
</evidence>
<dbReference type="AlphaFoldDB" id="A0A1L2ZQU9"/>
<organism evidence="4 5">
    <name type="scientific">Neomicrococcus aestuarii</name>
    <dbReference type="NCBI Taxonomy" id="556325"/>
    <lineage>
        <taxon>Bacteria</taxon>
        <taxon>Bacillati</taxon>
        <taxon>Actinomycetota</taxon>
        <taxon>Actinomycetes</taxon>
        <taxon>Micrococcales</taxon>
        <taxon>Micrococcaceae</taxon>
        <taxon>Neomicrococcus</taxon>
    </lineage>
</organism>
<proteinExistence type="inferred from homology"/>
<dbReference type="STRING" id="556325.BHE16_04570"/>
<dbReference type="SUPFAM" id="SSF53474">
    <property type="entry name" value="alpha/beta-Hydrolases"/>
    <property type="match status" value="1"/>
</dbReference>
<dbReference type="EMBL" id="CP018135">
    <property type="protein sequence ID" value="APF41724.1"/>
    <property type="molecule type" value="Genomic_DNA"/>
</dbReference>
<evidence type="ECO:0000259" key="3">
    <source>
        <dbReference type="Pfam" id="PF02230"/>
    </source>
</evidence>
<sequence length="223" mass="25079">MSENTQSAAGNLGEDLIVQWSKPEEERAGTPLLVMFHGYGSNEADLIGLAPHLPEEFTIASLRAPMREGMGYKWFSLVHTPDYSFDQVKNSVNLALKWLDEVKANHSKIVLFGFSMGMAMATSLLRHRPDEYEAVIGCSGFAIDAHGDDFFNDAAVAERKPPMFWGRDQQDPVITQDKVEYTNEWSRAHVDLTKINYSNMMHSISAQEIAHINEYLRVKVLSA</sequence>
<protein>
    <submittedName>
        <fullName evidence="4">Phospholipase</fullName>
    </submittedName>
</protein>
<dbReference type="Pfam" id="PF02230">
    <property type="entry name" value="Abhydrolase_2"/>
    <property type="match status" value="1"/>
</dbReference>
<dbReference type="InterPro" id="IPR003140">
    <property type="entry name" value="PLipase/COase/thioEstase"/>
</dbReference>
<evidence type="ECO:0000256" key="1">
    <source>
        <dbReference type="ARBA" id="ARBA00006499"/>
    </source>
</evidence>